<gene>
    <name evidence="3" type="ORF">HB897_03535</name>
    <name evidence="2" type="ORF">UQ68_09695</name>
</gene>
<feature type="transmembrane region" description="Helical" evidence="1">
    <location>
        <begin position="41"/>
        <end position="59"/>
    </location>
</feature>
<dbReference type="EMBL" id="JAARRG010000001">
    <property type="protein sequence ID" value="MBC1485305.1"/>
    <property type="molecule type" value="Genomic_DNA"/>
</dbReference>
<organism evidence="3 5">
    <name type="scientific">Listeria seeligeri</name>
    <dbReference type="NCBI Taxonomy" id="1640"/>
    <lineage>
        <taxon>Bacteria</taxon>
        <taxon>Bacillati</taxon>
        <taxon>Bacillota</taxon>
        <taxon>Bacilli</taxon>
        <taxon>Bacillales</taxon>
        <taxon>Listeriaceae</taxon>
        <taxon>Listeria</taxon>
    </lineage>
</organism>
<feature type="transmembrane region" description="Helical" evidence="1">
    <location>
        <begin position="97"/>
        <end position="118"/>
    </location>
</feature>
<evidence type="ECO:0000313" key="3">
    <source>
        <dbReference type="EMBL" id="MBC1485305.1"/>
    </source>
</evidence>
<name>A0A7X0X0H6_LISSE</name>
<comment type="caution">
    <text evidence="3">The sequence shown here is derived from an EMBL/GenBank/DDBJ whole genome shotgun (WGS) entry which is preliminary data.</text>
</comment>
<evidence type="ECO:0000313" key="4">
    <source>
        <dbReference type="Proteomes" id="UP000033536"/>
    </source>
</evidence>
<dbReference type="InterPro" id="IPR021560">
    <property type="entry name" value="DUF3021"/>
</dbReference>
<dbReference type="Proteomes" id="UP000523362">
    <property type="component" value="Unassembled WGS sequence"/>
</dbReference>
<keyword evidence="1" id="KW-0812">Transmembrane</keyword>
<keyword evidence="4" id="KW-1185">Reference proteome</keyword>
<proteinExistence type="predicted"/>
<feature type="transmembrane region" description="Helical" evidence="1">
    <location>
        <begin position="12"/>
        <end position="29"/>
    </location>
</feature>
<keyword evidence="1" id="KW-1133">Transmembrane helix</keyword>
<keyword evidence="1" id="KW-0472">Membrane</keyword>
<dbReference type="RefSeq" id="WP_003746664.1">
    <property type="nucleotide sequence ID" value="NZ_CP034772.1"/>
</dbReference>
<feature type="transmembrane region" description="Helical" evidence="1">
    <location>
        <begin position="71"/>
        <end position="91"/>
    </location>
</feature>
<reference evidence="3 5" key="2">
    <citation type="submission" date="2020-03" db="EMBL/GenBank/DDBJ databases">
        <title>Soil Listeria distribution.</title>
        <authorList>
            <person name="Liao J."/>
            <person name="Wiedmann M."/>
        </authorList>
    </citation>
    <scope>NUCLEOTIDE SEQUENCE [LARGE SCALE GENOMIC DNA]</scope>
    <source>
        <strain evidence="3 5">FSL L7-1560</strain>
    </source>
</reference>
<evidence type="ECO:0000313" key="5">
    <source>
        <dbReference type="Proteomes" id="UP000523362"/>
    </source>
</evidence>
<reference evidence="2 4" key="1">
    <citation type="submission" date="2015-02" db="EMBL/GenBank/DDBJ databases">
        <title>Sequencing of Listeria spp. dairy environmental strains.</title>
        <authorList>
            <person name="Muhterem-Uyar M."/>
            <person name="Wagner M."/>
            <person name="Schmitz-Esser S."/>
            <person name="Stessl B."/>
        </authorList>
    </citation>
    <scope>NUCLEOTIDE SEQUENCE [LARGE SCALE GENOMIC DNA]</scope>
    <source>
        <strain evidence="2 4">7KSM</strain>
    </source>
</reference>
<dbReference type="AlphaFoldDB" id="A0A7X0X0H6"/>
<dbReference type="EMBL" id="JYOM01000014">
    <property type="protein sequence ID" value="KKD45529.1"/>
    <property type="molecule type" value="Genomic_DNA"/>
</dbReference>
<protein>
    <submittedName>
        <fullName evidence="3">DUF3021 family protein</fullName>
    </submittedName>
    <submittedName>
        <fullName evidence="2">Membrane protein</fullName>
    </submittedName>
</protein>
<evidence type="ECO:0000256" key="1">
    <source>
        <dbReference type="SAM" id="Phobius"/>
    </source>
</evidence>
<evidence type="ECO:0000313" key="2">
    <source>
        <dbReference type="EMBL" id="KKD45529.1"/>
    </source>
</evidence>
<accession>A0A7X0X0H6</accession>
<dbReference type="Pfam" id="PF11457">
    <property type="entry name" value="DUF3021"/>
    <property type="match status" value="1"/>
</dbReference>
<sequence length="142" mass="16767">MREKIIRFIQSVSIIFTASIITMSFSYIAFGRADKVSTRDIFALLIFSIIVIIFQKLLFKESTEKKRAFDVRLIIHFLFIEAAILGIGWILDWYDSFINFIIIFGFVALTFLLMHLFFHLQDMKVSNEINQKLAEMREKEKK</sequence>
<dbReference type="Proteomes" id="UP000033536">
    <property type="component" value="Unassembled WGS sequence"/>
</dbReference>